<protein>
    <submittedName>
        <fullName evidence="1">6663_t:CDS:1</fullName>
    </submittedName>
</protein>
<gene>
    <name evidence="1" type="ORF">SCALOS_LOCUS5624</name>
</gene>
<reference evidence="1" key="1">
    <citation type="submission" date="2021-06" db="EMBL/GenBank/DDBJ databases">
        <authorList>
            <person name="Kallberg Y."/>
            <person name="Tangrot J."/>
            <person name="Rosling A."/>
        </authorList>
    </citation>
    <scope>NUCLEOTIDE SEQUENCE</scope>
    <source>
        <strain evidence="1">AU212A</strain>
    </source>
</reference>
<comment type="caution">
    <text evidence="1">The sequence shown here is derived from an EMBL/GenBank/DDBJ whole genome shotgun (WGS) entry which is preliminary data.</text>
</comment>
<sequence length="107" mass="12704">MEVKIIRRLRKIKQKRNWKNVLTVNVGNTQYGKEGLVMNLTRAVKKGSHRHVDLLGTYAIRFRLTSQKLPLAFLDLLYESLNRAGVTSDILRYISTNREIYREYQHW</sequence>
<dbReference type="Proteomes" id="UP000789860">
    <property type="component" value="Unassembled WGS sequence"/>
</dbReference>
<proteinExistence type="predicted"/>
<name>A0ACA9M2Z8_9GLOM</name>
<evidence type="ECO:0000313" key="2">
    <source>
        <dbReference type="Proteomes" id="UP000789860"/>
    </source>
</evidence>
<keyword evidence="2" id="KW-1185">Reference proteome</keyword>
<organism evidence="1 2">
    <name type="scientific">Scutellospora calospora</name>
    <dbReference type="NCBI Taxonomy" id="85575"/>
    <lineage>
        <taxon>Eukaryota</taxon>
        <taxon>Fungi</taxon>
        <taxon>Fungi incertae sedis</taxon>
        <taxon>Mucoromycota</taxon>
        <taxon>Glomeromycotina</taxon>
        <taxon>Glomeromycetes</taxon>
        <taxon>Diversisporales</taxon>
        <taxon>Gigasporaceae</taxon>
        <taxon>Scutellospora</taxon>
    </lineage>
</organism>
<dbReference type="EMBL" id="CAJVPM010009486">
    <property type="protein sequence ID" value="CAG8564423.1"/>
    <property type="molecule type" value="Genomic_DNA"/>
</dbReference>
<evidence type="ECO:0000313" key="1">
    <source>
        <dbReference type="EMBL" id="CAG8564423.1"/>
    </source>
</evidence>
<feature type="non-terminal residue" evidence="1">
    <location>
        <position position="107"/>
    </location>
</feature>
<accession>A0ACA9M2Z8</accession>